<evidence type="ECO:0000256" key="6">
    <source>
        <dbReference type="RuleBase" id="RU368066"/>
    </source>
</evidence>
<evidence type="ECO:0000256" key="3">
    <source>
        <dbReference type="ARBA" id="ARBA00022692"/>
    </source>
</evidence>
<dbReference type="InterPro" id="IPR007603">
    <property type="entry name" value="Choline_transptr-like"/>
</dbReference>
<dbReference type="PANTHER" id="PTHR12385">
    <property type="entry name" value="CHOLINE TRANSPORTER-LIKE (SLC FAMILY 44)"/>
    <property type="match status" value="1"/>
</dbReference>
<feature type="transmembrane region" description="Helical" evidence="6">
    <location>
        <begin position="87"/>
        <end position="108"/>
    </location>
</feature>
<reference evidence="7 8" key="1">
    <citation type="journal article" date="2022" name="Cell">
        <title>Repeat-based holocentromeres influence genome architecture and karyotype evolution.</title>
        <authorList>
            <person name="Hofstatter P.G."/>
            <person name="Thangavel G."/>
            <person name="Lux T."/>
            <person name="Neumann P."/>
            <person name="Vondrak T."/>
            <person name="Novak P."/>
            <person name="Zhang M."/>
            <person name="Costa L."/>
            <person name="Castellani M."/>
            <person name="Scott A."/>
            <person name="Toegelov H."/>
            <person name="Fuchs J."/>
            <person name="Mata-Sucre Y."/>
            <person name="Dias Y."/>
            <person name="Vanzela A.L.L."/>
            <person name="Huettel B."/>
            <person name="Almeida C.C.S."/>
            <person name="Simkova H."/>
            <person name="Souza G."/>
            <person name="Pedrosa-Harand A."/>
            <person name="Macas J."/>
            <person name="Mayer K.F.X."/>
            <person name="Houben A."/>
            <person name="Marques A."/>
        </authorList>
    </citation>
    <scope>NUCLEOTIDE SEQUENCE [LARGE SCALE GENOMIC DNA]</scope>
    <source>
        <strain evidence="7">RhyTen1mFocal</strain>
    </source>
</reference>
<feature type="transmembrane region" description="Helical" evidence="6">
    <location>
        <begin position="221"/>
        <end position="240"/>
    </location>
</feature>
<evidence type="ECO:0000256" key="1">
    <source>
        <dbReference type="ARBA" id="ARBA00004141"/>
    </source>
</evidence>
<keyword evidence="8" id="KW-1185">Reference proteome</keyword>
<evidence type="ECO:0000256" key="4">
    <source>
        <dbReference type="ARBA" id="ARBA00022989"/>
    </source>
</evidence>
<organism evidence="7 8">
    <name type="scientific">Rhynchospora tenuis</name>
    <dbReference type="NCBI Taxonomy" id="198213"/>
    <lineage>
        <taxon>Eukaryota</taxon>
        <taxon>Viridiplantae</taxon>
        <taxon>Streptophyta</taxon>
        <taxon>Embryophyta</taxon>
        <taxon>Tracheophyta</taxon>
        <taxon>Spermatophyta</taxon>
        <taxon>Magnoliopsida</taxon>
        <taxon>Liliopsida</taxon>
        <taxon>Poales</taxon>
        <taxon>Cyperaceae</taxon>
        <taxon>Cyperoideae</taxon>
        <taxon>Rhynchosporeae</taxon>
        <taxon>Rhynchospora</taxon>
    </lineage>
</organism>
<dbReference type="EMBL" id="JAMRDG010000002">
    <property type="protein sequence ID" value="KAJ3685908.1"/>
    <property type="molecule type" value="Genomic_DNA"/>
</dbReference>
<dbReference type="GO" id="GO:0005886">
    <property type="term" value="C:plasma membrane"/>
    <property type="evidence" value="ECO:0007669"/>
    <property type="project" value="UniProtKB-SubCell"/>
</dbReference>
<comment type="similarity">
    <text evidence="2 6">Belongs to the CTL (choline transporter-like) family.</text>
</comment>
<keyword evidence="4 6" id="KW-1133">Transmembrane helix</keyword>
<accession>A0AAD5WFP0</accession>
<comment type="caution">
    <text evidence="6">Lacks conserved residue(s) required for the propagation of feature annotation.</text>
</comment>
<dbReference type="GO" id="GO:0022857">
    <property type="term" value="F:transmembrane transporter activity"/>
    <property type="evidence" value="ECO:0007669"/>
    <property type="project" value="UniProtKB-UniRule"/>
</dbReference>
<feature type="transmembrane region" description="Helical" evidence="6">
    <location>
        <begin position="186"/>
        <end position="209"/>
    </location>
</feature>
<feature type="transmembrane region" description="Helical" evidence="6">
    <location>
        <begin position="371"/>
        <end position="392"/>
    </location>
</feature>
<name>A0AAD5WFP0_9POAL</name>
<proteinExistence type="inferred from homology"/>
<comment type="subcellular location">
    <subcellularLocation>
        <location evidence="6">Cell membrane</location>
        <topology evidence="6">Multi-pass membrane protein</topology>
    </subcellularLocation>
    <subcellularLocation>
        <location evidence="1">Membrane</location>
        <topology evidence="1">Multi-pass membrane protein</topology>
    </subcellularLocation>
</comment>
<evidence type="ECO:0000256" key="5">
    <source>
        <dbReference type="ARBA" id="ARBA00023136"/>
    </source>
</evidence>
<dbReference type="Proteomes" id="UP001210211">
    <property type="component" value="Unassembled WGS sequence"/>
</dbReference>
<evidence type="ECO:0000313" key="8">
    <source>
        <dbReference type="Proteomes" id="UP001210211"/>
    </source>
</evidence>
<protein>
    <recommendedName>
        <fullName evidence="6">Choline transporter-like protein</fullName>
    </recommendedName>
</protein>
<dbReference type="AlphaFoldDB" id="A0AAD5WFP0"/>
<evidence type="ECO:0000313" key="7">
    <source>
        <dbReference type="EMBL" id="KAJ3685908.1"/>
    </source>
</evidence>
<evidence type="ECO:0000256" key="2">
    <source>
        <dbReference type="ARBA" id="ARBA00007168"/>
    </source>
</evidence>
<keyword evidence="5 6" id="KW-0472">Membrane</keyword>
<dbReference type="Pfam" id="PF04515">
    <property type="entry name" value="Choline_transpo"/>
    <property type="match status" value="1"/>
</dbReference>
<feature type="transmembrane region" description="Helical" evidence="6">
    <location>
        <begin position="55"/>
        <end position="75"/>
    </location>
</feature>
<sequence length="462" mass="49800">METRRMSNGARSNQVTPTNVVFQVSTPTTSPIPPNFVTTRPAPASNFTANAAKTLFIIHLLLFTILVIFLSVHGSLHRKHAFHPADWYLPLLASVATSYLSSLFFVSFSIRRPSLSLKTCIRLSPLLTCGVAVLLLCGGTGSSLGFSVIFLAMAVAQALYACWITPRLPHAYEILSIAVANTRVPVAALSYISLSLLVGSIYAILWMLGAGGVVEDKRSQFGPLYMIALLLSLSWTMHVIKYTVHIAIASLAHAQLILGDNGSAGPAFRQAMTWAFGDVCLGAAVAPVVGATRGAARAMDVLAGGSDEFLFSCTSCFSGVADQMVGRGNRWGLVHVAAYGKSFGTASRDVWEMFIKQGMGRLLDYDLTGSFCFMWGTAGGSVAALTAGPWVLLVNQQYFIATTVYAFLSGYFMTRVAMAWPQACVAAFHVVFAEDPLNQQLGSCIHERLRELGREDQTQTNL</sequence>
<dbReference type="PANTHER" id="PTHR12385:SF84">
    <property type="entry name" value="CHOLINE TRANSPORTER-LIKE PROTEIN"/>
    <property type="match status" value="1"/>
</dbReference>
<keyword evidence="3 6" id="KW-0812">Transmembrane</keyword>
<feature type="transmembrane region" description="Helical" evidence="6">
    <location>
        <begin position="398"/>
        <end position="414"/>
    </location>
</feature>
<comment type="function">
    <text evidence="6">Choline transporter.</text>
</comment>
<comment type="caution">
    <text evidence="7">The sequence shown here is derived from an EMBL/GenBank/DDBJ whole genome shotgun (WGS) entry which is preliminary data.</text>
</comment>
<gene>
    <name evidence="7" type="ORF">LUZ61_015072</name>
</gene>